<gene>
    <name evidence="2" type="ORF">DSOL_1019</name>
</gene>
<evidence type="ECO:0000313" key="3">
    <source>
        <dbReference type="Proteomes" id="UP000186102"/>
    </source>
</evidence>
<name>A0A1Q8QZV5_9FIRM</name>
<organism evidence="2 3">
    <name type="scientific">Desulfosporosinus metallidurans</name>
    <dbReference type="NCBI Taxonomy" id="1888891"/>
    <lineage>
        <taxon>Bacteria</taxon>
        <taxon>Bacillati</taxon>
        <taxon>Bacillota</taxon>
        <taxon>Clostridia</taxon>
        <taxon>Eubacteriales</taxon>
        <taxon>Desulfitobacteriaceae</taxon>
        <taxon>Desulfosporosinus</taxon>
    </lineage>
</organism>
<dbReference type="Gene3D" id="1.10.10.10">
    <property type="entry name" value="Winged helix-like DNA-binding domain superfamily/Winged helix DNA-binding domain"/>
    <property type="match status" value="1"/>
</dbReference>
<dbReference type="InterPro" id="IPR013324">
    <property type="entry name" value="RNA_pol_sigma_r3/r4-like"/>
</dbReference>
<reference evidence="2 3" key="1">
    <citation type="submission" date="2016-09" db="EMBL/GenBank/DDBJ databases">
        <title>Complete genome of Desulfosporosinus sp. OL.</title>
        <authorList>
            <person name="Mardanov A."/>
            <person name="Beletsky A."/>
            <person name="Panova A."/>
            <person name="Karnachuk O."/>
            <person name="Ravin N."/>
        </authorList>
    </citation>
    <scope>NUCLEOTIDE SEQUENCE [LARGE SCALE GENOMIC DNA]</scope>
    <source>
        <strain evidence="2 3">OL</strain>
    </source>
</reference>
<keyword evidence="3" id="KW-1185">Reference proteome</keyword>
<dbReference type="Pfam" id="PF04545">
    <property type="entry name" value="Sigma70_r4"/>
    <property type="match status" value="1"/>
</dbReference>
<dbReference type="GO" id="GO:0006352">
    <property type="term" value="P:DNA-templated transcription initiation"/>
    <property type="evidence" value="ECO:0007669"/>
    <property type="project" value="InterPro"/>
</dbReference>
<evidence type="ECO:0000313" key="2">
    <source>
        <dbReference type="EMBL" id="OLN32908.1"/>
    </source>
</evidence>
<dbReference type="OrthoDB" id="9814320at2"/>
<feature type="domain" description="RNA polymerase sigma-70 region 4" evidence="1">
    <location>
        <begin position="88"/>
        <end position="134"/>
    </location>
</feature>
<accession>A0A1Q8QZV5</accession>
<dbReference type="SUPFAM" id="SSF88659">
    <property type="entry name" value="Sigma3 and sigma4 domains of RNA polymerase sigma factors"/>
    <property type="match status" value="1"/>
</dbReference>
<evidence type="ECO:0000259" key="1">
    <source>
        <dbReference type="Pfam" id="PF04545"/>
    </source>
</evidence>
<dbReference type="InterPro" id="IPR007630">
    <property type="entry name" value="RNA_pol_sigma70_r4"/>
</dbReference>
<comment type="caution">
    <text evidence="2">The sequence shown here is derived from an EMBL/GenBank/DDBJ whole genome shotgun (WGS) entry which is preliminary data.</text>
</comment>
<dbReference type="RefSeq" id="WP_075363795.1">
    <property type="nucleotide sequence ID" value="NZ_MLBF01000005.1"/>
</dbReference>
<dbReference type="GO" id="GO:0003700">
    <property type="term" value="F:DNA-binding transcription factor activity"/>
    <property type="evidence" value="ECO:0007669"/>
    <property type="project" value="InterPro"/>
</dbReference>
<dbReference type="EMBL" id="MLBF01000005">
    <property type="protein sequence ID" value="OLN32908.1"/>
    <property type="molecule type" value="Genomic_DNA"/>
</dbReference>
<dbReference type="InterPro" id="IPR036388">
    <property type="entry name" value="WH-like_DNA-bd_sf"/>
</dbReference>
<dbReference type="STRING" id="1888891.DSOL_1019"/>
<proteinExistence type="predicted"/>
<sequence>MEEHERKYTLVVQKKRIAVSKEVYMAYFQCRDREKYLNELAETNNISFEACHEKGIQVEYLLVSAQESIEDRIIMKEMIAKMLRGLTLLDENERMLISELFFKGKSERQLSAETGIPQKTINDRKRKALLKLKKIIEK</sequence>
<dbReference type="Proteomes" id="UP000186102">
    <property type="component" value="Unassembled WGS sequence"/>
</dbReference>
<protein>
    <recommendedName>
        <fullName evidence="1">RNA polymerase sigma-70 region 4 domain-containing protein</fullName>
    </recommendedName>
</protein>
<dbReference type="AlphaFoldDB" id="A0A1Q8QZV5"/>